<dbReference type="GO" id="GO:0003723">
    <property type="term" value="F:RNA binding"/>
    <property type="evidence" value="ECO:0007669"/>
    <property type="project" value="UniProtKB-UniRule"/>
</dbReference>
<keyword evidence="3 5" id="KW-0067">ATP-binding</keyword>
<keyword evidence="4 5" id="KW-0694">RNA-binding</keyword>
<dbReference type="SUPFAM" id="SSF52540">
    <property type="entry name" value="P-loop containing nucleoside triphosphate hydrolases"/>
    <property type="match status" value="2"/>
</dbReference>
<dbReference type="GO" id="GO:0003724">
    <property type="term" value="F:RNA helicase activity"/>
    <property type="evidence" value="ECO:0007669"/>
    <property type="project" value="UniProtKB-EC"/>
</dbReference>
<dbReference type="InterPro" id="IPR014001">
    <property type="entry name" value="Helicase_ATP-bd"/>
</dbReference>
<feature type="domain" description="Helicase C-terminal" evidence="7">
    <location>
        <begin position="279"/>
        <end position="419"/>
    </location>
</feature>
<dbReference type="AlphaFoldDB" id="A0AAD5REU7"/>
<sequence length="419" mass="47710">MFDIFSEEQLRNMSITPPFEDLAPTTMNMLDDKLAPNLRQMGYVDLFPIQKYATSVLLSERSLIVSAPTGSGKTAAYLVPIIEYVMRYRKLWKRMANCPLVLILSNTKSGLFRTLSTACTMAGCRRKPEARCQVGIYNLFSGRNISQLTTVNYINHHIIVATCAGVMAALSNMKLDQRKLKMLVIDEVGTMIDQYGLRYGLDQILEKIPGDSTIAGFSAVYCGESNLSFFRQLQMELFRHAVPILINVAAPKGYITQRVSEKGRQLSEYPYWEPDFLKDLDFLVGLINRDLELHHMRRGGKCPYEKSTVIFAKDNKTSNYLAIYLQLMGYHFEPFNSDFIVMDNQETIRRLKRGEIQGIVSSNGLVRAVDISEVDHKNYVIDWETAETWVFEYELRWIGRTGTMGRGGRATVMLSMNAD</sequence>
<keyword evidence="1 5" id="KW-0547">Nucleotide-binding</keyword>
<feature type="domain" description="Helicase ATP-binding" evidence="6">
    <location>
        <begin position="54"/>
        <end position="239"/>
    </location>
</feature>
<comment type="function">
    <text evidence="5">RNA helicase.</text>
</comment>
<evidence type="ECO:0000259" key="7">
    <source>
        <dbReference type="PROSITE" id="PS51194"/>
    </source>
</evidence>
<dbReference type="InterPro" id="IPR011545">
    <property type="entry name" value="DEAD/DEAH_box_helicase_dom"/>
</dbReference>
<gene>
    <name evidence="8" type="ORF">KIN20_037509</name>
    <name evidence="9" type="ORF">KIN20_037510</name>
</gene>
<dbReference type="Gene3D" id="3.40.50.300">
    <property type="entry name" value="P-loop containing nucleotide triphosphate hydrolases"/>
    <property type="match status" value="2"/>
</dbReference>
<protein>
    <recommendedName>
        <fullName evidence="5">ATP-dependent RNA helicase</fullName>
        <ecNumber evidence="5">3.6.4.13</ecNumber>
    </recommendedName>
</protein>
<dbReference type="EMBL" id="JAHQIW010007484">
    <property type="protein sequence ID" value="KAJ1374749.1"/>
    <property type="molecule type" value="Genomic_DNA"/>
</dbReference>
<evidence type="ECO:0000256" key="4">
    <source>
        <dbReference type="ARBA" id="ARBA00022884"/>
    </source>
</evidence>
<dbReference type="InterPro" id="IPR001650">
    <property type="entry name" value="Helicase_C-like"/>
</dbReference>
<dbReference type="InterPro" id="IPR027417">
    <property type="entry name" value="P-loop_NTPase"/>
</dbReference>
<comment type="catalytic activity">
    <reaction evidence="5">
        <text>ATP + H2O = ADP + phosphate + H(+)</text>
        <dbReference type="Rhea" id="RHEA:13065"/>
        <dbReference type="ChEBI" id="CHEBI:15377"/>
        <dbReference type="ChEBI" id="CHEBI:15378"/>
        <dbReference type="ChEBI" id="CHEBI:30616"/>
        <dbReference type="ChEBI" id="CHEBI:43474"/>
        <dbReference type="ChEBI" id="CHEBI:456216"/>
        <dbReference type="EC" id="3.6.4.13"/>
    </reaction>
</comment>
<comment type="domain">
    <text evidence="5">The Q motif is unique to and characteristic of the DEAD box family of RNA helicases and controls ATP binding and hydrolysis.</text>
</comment>
<keyword evidence="10" id="KW-1185">Reference proteome</keyword>
<comment type="similarity">
    <text evidence="5">Belongs to the DEAD box helicase family.</text>
</comment>
<reference evidence="8" key="1">
    <citation type="submission" date="2021-06" db="EMBL/GenBank/DDBJ databases">
        <title>Parelaphostrongylus tenuis whole genome reference sequence.</title>
        <authorList>
            <person name="Garwood T.J."/>
            <person name="Larsen P.A."/>
            <person name="Fountain-Jones N.M."/>
            <person name="Garbe J.R."/>
            <person name="Macchietto M.G."/>
            <person name="Kania S.A."/>
            <person name="Gerhold R.W."/>
            <person name="Richards J.E."/>
            <person name="Wolf T.M."/>
        </authorList>
    </citation>
    <scope>NUCLEOTIDE SEQUENCE</scope>
    <source>
        <strain evidence="8">MNPRO001-30</strain>
        <tissue evidence="8">Meninges</tissue>
    </source>
</reference>
<dbReference type="Pfam" id="PF00270">
    <property type="entry name" value="DEAD"/>
    <property type="match status" value="1"/>
</dbReference>
<dbReference type="PROSITE" id="PS51192">
    <property type="entry name" value="HELICASE_ATP_BIND_1"/>
    <property type="match status" value="1"/>
</dbReference>
<keyword evidence="5" id="KW-0347">Helicase</keyword>
<dbReference type="EC" id="3.6.4.13" evidence="5"/>
<evidence type="ECO:0000313" key="10">
    <source>
        <dbReference type="Proteomes" id="UP001196413"/>
    </source>
</evidence>
<evidence type="ECO:0000259" key="6">
    <source>
        <dbReference type="PROSITE" id="PS51192"/>
    </source>
</evidence>
<evidence type="ECO:0000256" key="1">
    <source>
        <dbReference type="ARBA" id="ARBA00022741"/>
    </source>
</evidence>
<proteinExistence type="inferred from homology"/>
<evidence type="ECO:0000256" key="3">
    <source>
        <dbReference type="ARBA" id="ARBA00022840"/>
    </source>
</evidence>
<dbReference type="EMBL" id="JAHQIW010007484">
    <property type="protein sequence ID" value="KAJ1374748.1"/>
    <property type="molecule type" value="Genomic_DNA"/>
</dbReference>
<comment type="caution">
    <text evidence="8">The sequence shown here is derived from an EMBL/GenBank/DDBJ whole genome shotgun (WGS) entry which is preliminary data.</text>
</comment>
<dbReference type="Proteomes" id="UP001196413">
    <property type="component" value="Unassembled WGS sequence"/>
</dbReference>
<keyword evidence="2 5" id="KW-0378">Hydrolase</keyword>
<organism evidence="8 10">
    <name type="scientific">Parelaphostrongylus tenuis</name>
    <name type="common">Meningeal worm</name>
    <dbReference type="NCBI Taxonomy" id="148309"/>
    <lineage>
        <taxon>Eukaryota</taxon>
        <taxon>Metazoa</taxon>
        <taxon>Ecdysozoa</taxon>
        <taxon>Nematoda</taxon>
        <taxon>Chromadorea</taxon>
        <taxon>Rhabditida</taxon>
        <taxon>Rhabditina</taxon>
        <taxon>Rhabditomorpha</taxon>
        <taxon>Strongyloidea</taxon>
        <taxon>Metastrongylidae</taxon>
        <taxon>Parelaphostrongylus</taxon>
    </lineage>
</organism>
<accession>A0AAD5REU7</accession>
<evidence type="ECO:0000256" key="5">
    <source>
        <dbReference type="RuleBase" id="RU365068"/>
    </source>
</evidence>
<evidence type="ECO:0000256" key="2">
    <source>
        <dbReference type="ARBA" id="ARBA00022801"/>
    </source>
</evidence>
<dbReference type="SMART" id="SM00487">
    <property type="entry name" value="DEXDc"/>
    <property type="match status" value="1"/>
</dbReference>
<evidence type="ECO:0000313" key="8">
    <source>
        <dbReference type="EMBL" id="KAJ1374748.1"/>
    </source>
</evidence>
<dbReference type="PANTHER" id="PTHR24031">
    <property type="entry name" value="RNA HELICASE"/>
    <property type="match status" value="1"/>
</dbReference>
<dbReference type="PROSITE" id="PS51194">
    <property type="entry name" value="HELICASE_CTER"/>
    <property type="match status" value="1"/>
</dbReference>
<dbReference type="GO" id="GO:0005524">
    <property type="term" value="F:ATP binding"/>
    <property type="evidence" value="ECO:0007669"/>
    <property type="project" value="UniProtKB-UniRule"/>
</dbReference>
<name>A0AAD5REU7_PARTN</name>
<dbReference type="GO" id="GO:0016787">
    <property type="term" value="F:hydrolase activity"/>
    <property type="evidence" value="ECO:0007669"/>
    <property type="project" value="UniProtKB-KW"/>
</dbReference>
<evidence type="ECO:0000313" key="9">
    <source>
        <dbReference type="EMBL" id="KAJ1374749.1"/>
    </source>
</evidence>